<dbReference type="PANTHER" id="PTHR39297:SF1">
    <property type="entry name" value="CUB DOMAIN-CONTAINING PROTEIN"/>
    <property type="match status" value="1"/>
</dbReference>
<feature type="transmembrane region" description="Helical" evidence="1">
    <location>
        <begin position="190"/>
        <end position="210"/>
    </location>
</feature>
<feature type="signal peptide" evidence="2">
    <location>
        <begin position="1"/>
        <end position="24"/>
    </location>
</feature>
<keyword evidence="1" id="KW-1133">Transmembrane helix</keyword>
<evidence type="ECO:0000313" key="4">
    <source>
        <dbReference type="Proteomes" id="UP000001593"/>
    </source>
</evidence>
<sequence length="214" mass="23283">MELGVFVALFGSFFLITSFHLSQAAFSSCSEFPVIPEGSYDMSSDSYNDYSKRPLGFMHASAQDPTVSTNVPNPCASLTNLTNKAVEVLVETVVRGKQVCVESDDGKVACGMDTINLCKEATKDTMKYEFYCDPAKGCAGSVSFWYRLRPSEGDPDMWCLNSRQVAYPSSLLPVPTKLPTKMTTASTAQVIRLSSLTQGCALVLLLYALMGVMN</sequence>
<feature type="chain" id="PRO_5002711588" evidence="2">
    <location>
        <begin position="25"/>
        <end position="214"/>
    </location>
</feature>
<dbReference type="InParanoid" id="A7RW23"/>
<evidence type="ECO:0000313" key="3">
    <source>
        <dbReference type="EMBL" id="EDO44336.1"/>
    </source>
</evidence>
<keyword evidence="4" id="KW-1185">Reference proteome</keyword>
<proteinExistence type="predicted"/>
<keyword evidence="2" id="KW-0732">Signal</keyword>
<dbReference type="eggNOG" id="ENOG502SGC2">
    <property type="taxonomic scope" value="Eukaryota"/>
</dbReference>
<reference evidence="3 4" key="1">
    <citation type="journal article" date="2007" name="Science">
        <title>Sea anemone genome reveals ancestral eumetazoan gene repertoire and genomic organization.</title>
        <authorList>
            <person name="Putnam N.H."/>
            <person name="Srivastava M."/>
            <person name="Hellsten U."/>
            <person name="Dirks B."/>
            <person name="Chapman J."/>
            <person name="Salamov A."/>
            <person name="Terry A."/>
            <person name="Shapiro H."/>
            <person name="Lindquist E."/>
            <person name="Kapitonov V.V."/>
            <person name="Jurka J."/>
            <person name="Genikhovich G."/>
            <person name="Grigoriev I.V."/>
            <person name="Lucas S.M."/>
            <person name="Steele R.E."/>
            <person name="Finnerty J.R."/>
            <person name="Technau U."/>
            <person name="Martindale M.Q."/>
            <person name="Rokhsar D.S."/>
        </authorList>
    </citation>
    <scope>NUCLEOTIDE SEQUENCE [LARGE SCALE GENOMIC DNA]</scope>
    <source>
        <strain evidence="4">CH2 X CH6</strain>
    </source>
</reference>
<dbReference type="PANTHER" id="PTHR39297">
    <property type="entry name" value="CUB DOMAIN-CONTAINING PROTEIN"/>
    <property type="match status" value="1"/>
</dbReference>
<dbReference type="HOGENOM" id="CLU_1257511_0_0_1"/>
<protein>
    <submittedName>
        <fullName evidence="3">Uncharacterized protein</fullName>
    </submittedName>
</protein>
<dbReference type="OrthoDB" id="10054965at2759"/>
<dbReference type="Proteomes" id="UP000001593">
    <property type="component" value="Unassembled WGS sequence"/>
</dbReference>
<name>A7RW23_NEMVE</name>
<accession>A7RW23</accession>
<keyword evidence="1" id="KW-0472">Membrane</keyword>
<organism evidence="3 4">
    <name type="scientific">Nematostella vectensis</name>
    <name type="common">Starlet sea anemone</name>
    <dbReference type="NCBI Taxonomy" id="45351"/>
    <lineage>
        <taxon>Eukaryota</taxon>
        <taxon>Metazoa</taxon>
        <taxon>Cnidaria</taxon>
        <taxon>Anthozoa</taxon>
        <taxon>Hexacorallia</taxon>
        <taxon>Actiniaria</taxon>
        <taxon>Edwardsiidae</taxon>
        <taxon>Nematostella</taxon>
    </lineage>
</organism>
<evidence type="ECO:0000256" key="1">
    <source>
        <dbReference type="SAM" id="Phobius"/>
    </source>
</evidence>
<dbReference type="AlphaFoldDB" id="A7RW23"/>
<dbReference type="EMBL" id="DS469545">
    <property type="protein sequence ID" value="EDO44336.1"/>
    <property type="molecule type" value="Genomic_DNA"/>
</dbReference>
<dbReference type="PhylomeDB" id="A7RW23"/>
<keyword evidence="1" id="KW-0812">Transmembrane</keyword>
<dbReference type="OMA" id="DCRQANR"/>
<evidence type="ECO:0000256" key="2">
    <source>
        <dbReference type="SAM" id="SignalP"/>
    </source>
</evidence>
<gene>
    <name evidence="3" type="ORF">NEMVEDRAFT_v1g241091</name>
</gene>
<dbReference type="KEGG" id="nve:5516332"/>